<dbReference type="AlphaFoldDB" id="A0A094QDW0"/>
<dbReference type="SMART" id="SM00342">
    <property type="entry name" value="HTH_ARAC"/>
    <property type="match status" value="1"/>
</dbReference>
<dbReference type="InterPro" id="IPR020449">
    <property type="entry name" value="Tscrpt_reg_AraC-type_HTH"/>
</dbReference>
<keyword evidence="3" id="KW-0804">Transcription</keyword>
<evidence type="ECO:0000256" key="2">
    <source>
        <dbReference type="ARBA" id="ARBA00023125"/>
    </source>
</evidence>
<evidence type="ECO:0000256" key="3">
    <source>
        <dbReference type="ARBA" id="ARBA00023163"/>
    </source>
</evidence>
<organism evidence="5">
    <name type="scientific">freshwater metagenome</name>
    <dbReference type="NCBI Taxonomy" id="449393"/>
    <lineage>
        <taxon>unclassified sequences</taxon>
        <taxon>metagenomes</taxon>
        <taxon>ecological metagenomes</taxon>
    </lineage>
</organism>
<dbReference type="InterPro" id="IPR009057">
    <property type="entry name" value="Homeodomain-like_sf"/>
</dbReference>
<dbReference type="SUPFAM" id="SSF46689">
    <property type="entry name" value="Homeodomain-like"/>
    <property type="match status" value="1"/>
</dbReference>
<gene>
    <name evidence="5" type="ORF">GM51_0985</name>
</gene>
<reference evidence="5" key="1">
    <citation type="submission" date="2014-06" db="EMBL/GenBank/DDBJ databases">
        <title>Key roles for freshwater Actinobacteria revealed by deep metagenomic sequencing.</title>
        <authorList>
            <person name="Ghai R."/>
            <person name="Mizuno C.M."/>
            <person name="Picazo A."/>
            <person name="Camacho A."/>
            <person name="Rodriguez-Valera F."/>
        </authorList>
    </citation>
    <scope>NUCLEOTIDE SEQUENCE</scope>
</reference>
<proteinExistence type="predicted"/>
<dbReference type="Pfam" id="PF12833">
    <property type="entry name" value="HTH_18"/>
    <property type="match status" value="1"/>
</dbReference>
<evidence type="ECO:0000259" key="4">
    <source>
        <dbReference type="PROSITE" id="PS01124"/>
    </source>
</evidence>
<dbReference type="Gene3D" id="1.10.10.60">
    <property type="entry name" value="Homeodomain-like"/>
    <property type="match status" value="1"/>
</dbReference>
<dbReference type="InterPro" id="IPR035418">
    <property type="entry name" value="AraC-bd_2"/>
</dbReference>
<feature type="domain" description="HTH araC/xylS-type" evidence="4">
    <location>
        <begin position="217"/>
        <end position="318"/>
    </location>
</feature>
<name>A0A094QDW0_9ZZZZ</name>
<keyword evidence="2" id="KW-0238">DNA-binding</keyword>
<dbReference type="PANTHER" id="PTHR46796:SF6">
    <property type="entry name" value="ARAC SUBFAMILY"/>
    <property type="match status" value="1"/>
</dbReference>
<dbReference type="PRINTS" id="PR00032">
    <property type="entry name" value="HTHARAC"/>
</dbReference>
<sequence>MTSKAHVDGVAQTISVTDFASWRALVSQSFVPLNVTARSTGSFAARLRSRSLGDVFVSEVGANPHSVERTPDLIAAGNAPFFKLSLQLAGTALLMQDGREAVLSPGDMAIYDTQRPYTLTFDDDFRTLVLMFPQTVIDLPPDAVAQITAHRIEGDEGIARVVAPFLAHLTDNMERLTSHSGLRLAHNTVDLVTTMLHSELDTHVSGHSTSHRAALIHDIRAYIDDNLANPGLSPASIAAANFISTRHLHGVFKDQGVTVSAWIRSRRLEHCRRDLADAIFADRPVSAIAARWGFTDASHFSRLFRGTFGEPPTEFRERVLGSENLLVIKS</sequence>
<comment type="caution">
    <text evidence="5">The sequence shown here is derived from an EMBL/GenBank/DDBJ whole genome shotgun (WGS) entry which is preliminary data.</text>
</comment>
<accession>A0A094QDW0</accession>
<dbReference type="GO" id="GO:0043565">
    <property type="term" value="F:sequence-specific DNA binding"/>
    <property type="evidence" value="ECO:0007669"/>
    <property type="project" value="InterPro"/>
</dbReference>
<dbReference type="PROSITE" id="PS01124">
    <property type="entry name" value="HTH_ARAC_FAMILY_2"/>
    <property type="match status" value="1"/>
</dbReference>
<dbReference type="InterPro" id="IPR018060">
    <property type="entry name" value="HTH_AraC"/>
</dbReference>
<protein>
    <submittedName>
        <fullName evidence="5">AraC family transcriptional regulator</fullName>
    </submittedName>
</protein>
<dbReference type="EMBL" id="JNSL01000003">
    <property type="protein sequence ID" value="KGA21617.1"/>
    <property type="molecule type" value="Genomic_DNA"/>
</dbReference>
<dbReference type="GO" id="GO:0003700">
    <property type="term" value="F:DNA-binding transcription factor activity"/>
    <property type="evidence" value="ECO:0007669"/>
    <property type="project" value="InterPro"/>
</dbReference>
<evidence type="ECO:0000313" key="5">
    <source>
        <dbReference type="EMBL" id="KGA21617.1"/>
    </source>
</evidence>
<dbReference type="PANTHER" id="PTHR46796">
    <property type="entry name" value="HTH-TYPE TRANSCRIPTIONAL ACTIVATOR RHAS-RELATED"/>
    <property type="match status" value="1"/>
</dbReference>
<keyword evidence="1" id="KW-0805">Transcription regulation</keyword>
<evidence type="ECO:0000256" key="1">
    <source>
        <dbReference type="ARBA" id="ARBA00023015"/>
    </source>
</evidence>
<dbReference type="Pfam" id="PF14525">
    <property type="entry name" value="AraC_binding_2"/>
    <property type="match status" value="1"/>
</dbReference>
<dbReference type="InterPro" id="IPR050204">
    <property type="entry name" value="AraC_XylS_family_regulators"/>
</dbReference>